<feature type="domain" description="NmrA-like" evidence="1">
    <location>
        <begin position="4"/>
        <end position="79"/>
    </location>
</feature>
<reference evidence="2" key="1">
    <citation type="journal article" date="2023" name="Nat. Commun.">
        <title>Diploid and tetraploid genomes of Acorus and the evolution of monocots.</title>
        <authorList>
            <person name="Ma L."/>
            <person name="Liu K.W."/>
            <person name="Li Z."/>
            <person name="Hsiao Y.Y."/>
            <person name="Qi Y."/>
            <person name="Fu T."/>
            <person name="Tang G.D."/>
            <person name="Zhang D."/>
            <person name="Sun W.H."/>
            <person name="Liu D.K."/>
            <person name="Li Y."/>
            <person name="Chen G.Z."/>
            <person name="Liu X.D."/>
            <person name="Liao X.Y."/>
            <person name="Jiang Y.T."/>
            <person name="Yu X."/>
            <person name="Hao Y."/>
            <person name="Huang J."/>
            <person name="Zhao X.W."/>
            <person name="Ke S."/>
            <person name="Chen Y.Y."/>
            <person name="Wu W.L."/>
            <person name="Hsu J.L."/>
            <person name="Lin Y.F."/>
            <person name="Huang M.D."/>
            <person name="Li C.Y."/>
            <person name="Huang L."/>
            <person name="Wang Z.W."/>
            <person name="Zhao X."/>
            <person name="Zhong W.Y."/>
            <person name="Peng D.H."/>
            <person name="Ahmad S."/>
            <person name="Lan S."/>
            <person name="Zhang J.S."/>
            <person name="Tsai W.C."/>
            <person name="Van de Peer Y."/>
            <person name="Liu Z.J."/>
        </authorList>
    </citation>
    <scope>NUCLEOTIDE SEQUENCE</scope>
    <source>
        <strain evidence="2">CP</strain>
    </source>
</reference>
<name>A0AAV9DRH0_ACOCL</name>
<dbReference type="PANTHER" id="PTHR43349:SF43">
    <property type="entry name" value="ISOEUGENOL SYNTHASE 1-LIKE"/>
    <property type="match status" value="1"/>
</dbReference>
<protein>
    <recommendedName>
        <fullName evidence="1">NmrA-like domain-containing protein</fullName>
    </recommendedName>
</protein>
<dbReference type="Proteomes" id="UP001180020">
    <property type="component" value="Unassembled WGS sequence"/>
</dbReference>
<evidence type="ECO:0000313" key="3">
    <source>
        <dbReference type="Proteomes" id="UP001180020"/>
    </source>
</evidence>
<evidence type="ECO:0000259" key="1">
    <source>
        <dbReference type="Pfam" id="PF05368"/>
    </source>
</evidence>
<dbReference type="InterPro" id="IPR036291">
    <property type="entry name" value="NAD(P)-bd_dom_sf"/>
</dbReference>
<dbReference type="PANTHER" id="PTHR43349">
    <property type="entry name" value="PINORESINOL REDUCTASE-RELATED"/>
    <property type="match status" value="1"/>
</dbReference>
<dbReference type="Pfam" id="PF05368">
    <property type="entry name" value="NmrA"/>
    <property type="match status" value="1"/>
</dbReference>
<sequence>MHEQCDLNDHGNLVRCVKLVDIVISALSADLHLEQHKIIKAIKEAGNIKRFLPSEFGFNVDRNFIEVFLHPHDEAKDEVIVYGTGKIKDESSLILLES</sequence>
<comment type="caution">
    <text evidence="2">The sequence shown here is derived from an EMBL/GenBank/DDBJ whole genome shotgun (WGS) entry which is preliminary data.</text>
</comment>
<accession>A0AAV9DRH0</accession>
<dbReference type="SUPFAM" id="SSF51735">
    <property type="entry name" value="NAD(P)-binding Rossmann-fold domains"/>
    <property type="match status" value="1"/>
</dbReference>
<reference evidence="2" key="2">
    <citation type="submission" date="2023-06" db="EMBL/GenBank/DDBJ databases">
        <authorList>
            <person name="Ma L."/>
            <person name="Liu K.-W."/>
            <person name="Li Z."/>
            <person name="Hsiao Y.-Y."/>
            <person name="Qi Y."/>
            <person name="Fu T."/>
            <person name="Tang G."/>
            <person name="Zhang D."/>
            <person name="Sun W.-H."/>
            <person name="Liu D.-K."/>
            <person name="Li Y."/>
            <person name="Chen G.-Z."/>
            <person name="Liu X.-D."/>
            <person name="Liao X.-Y."/>
            <person name="Jiang Y.-T."/>
            <person name="Yu X."/>
            <person name="Hao Y."/>
            <person name="Huang J."/>
            <person name="Zhao X.-W."/>
            <person name="Ke S."/>
            <person name="Chen Y.-Y."/>
            <person name="Wu W.-L."/>
            <person name="Hsu J.-L."/>
            <person name="Lin Y.-F."/>
            <person name="Huang M.-D."/>
            <person name="Li C.-Y."/>
            <person name="Huang L."/>
            <person name="Wang Z.-W."/>
            <person name="Zhao X."/>
            <person name="Zhong W.-Y."/>
            <person name="Peng D.-H."/>
            <person name="Ahmad S."/>
            <person name="Lan S."/>
            <person name="Zhang J.-S."/>
            <person name="Tsai W.-C."/>
            <person name="Van De Peer Y."/>
            <person name="Liu Z.-J."/>
        </authorList>
    </citation>
    <scope>NUCLEOTIDE SEQUENCE</scope>
    <source>
        <strain evidence="2">CP</strain>
        <tissue evidence="2">Leaves</tissue>
    </source>
</reference>
<dbReference type="InterPro" id="IPR050608">
    <property type="entry name" value="NmrA-type/Isoflavone_red_sf"/>
</dbReference>
<evidence type="ECO:0000313" key="2">
    <source>
        <dbReference type="EMBL" id="KAK1302587.1"/>
    </source>
</evidence>
<organism evidence="2 3">
    <name type="scientific">Acorus calamus</name>
    <name type="common">Sweet flag</name>
    <dbReference type="NCBI Taxonomy" id="4465"/>
    <lineage>
        <taxon>Eukaryota</taxon>
        <taxon>Viridiplantae</taxon>
        <taxon>Streptophyta</taxon>
        <taxon>Embryophyta</taxon>
        <taxon>Tracheophyta</taxon>
        <taxon>Spermatophyta</taxon>
        <taxon>Magnoliopsida</taxon>
        <taxon>Liliopsida</taxon>
        <taxon>Acoraceae</taxon>
        <taxon>Acorus</taxon>
    </lineage>
</organism>
<dbReference type="EMBL" id="JAUJYO010000012">
    <property type="protein sequence ID" value="KAK1302587.1"/>
    <property type="molecule type" value="Genomic_DNA"/>
</dbReference>
<dbReference type="AlphaFoldDB" id="A0AAV9DRH0"/>
<keyword evidence="3" id="KW-1185">Reference proteome</keyword>
<gene>
    <name evidence="2" type="ORF">QJS10_CPB12g00426</name>
</gene>
<proteinExistence type="predicted"/>
<dbReference type="InterPro" id="IPR008030">
    <property type="entry name" value="NmrA-like"/>
</dbReference>
<dbReference type="Gene3D" id="3.40.50.720">
    <property type="entry name" value="NAD(P)-binding Rossmann-like Domain"/>
    <property type="match status" value="1"/>
</dbReference>